<dbReference type="GO" id="GO:0003677">
    <property type="term" value="F:DNA binding"/>
    <property type="evidence" value="ECO:0007669"/>
    <property type="project" value="UniProtKB-KW"/>
</dbReference>
<keyword evidence="2" id="KW-0238">DNA-binding</keyword>
<evidence type="ECO:0000313" key="2">
    <source>
        <dbReference type="EMBL" id="NYI71786.1"/>
    </source>
</evidence>
<evidence type="ECO:0000259" key="1">
    <source>
        <dbReference type="Pfam" id="PF03551"/>
    </source>
</evidence>
<feature type="domain" description="Transcription regulator PadR N-terminal" evidence="1">
    <location>
        <begin position="7"/>
        <end position="79"/>
    </location>
</feature>
<organism evidence="2 3">
    <name type="scientific">Naumannella cuiyingiana</name>
    <dbReference type="NCBI Taxonomy" id="1347891"/>
    <lineage>
        <taxon>Bacteria</taxon>
        <taxon>Bacillati</taxon>
        <taxon>Actinomycetota</taxon>
        <taxon>Actinomycetes</taxon>
        <taxon>Propionibacteriales</taxon>
        <taxon>Propionibacteriaceae</taxon>
        <taxon>Naumannella</taxon>
    </lineage>
</organism>
<dbReference type="RefSeq" id="WP_218843845.1">
    <property type="nucleotide sequence ID" value="NZ_JACBZS010000001.1"/>
</dbReference>
<dbReference type="InterPro" id="IPR036390">
    <property type="entry name" value="WH_DNA-bd_sf"/>
</dbReference>
<dbReference type="AlphaFoldDB" id="A0A7Z0DA58"/>
<protein>
    <submittedName>
        <fullName evidence="2">DNA-binding PadR family transcriptional regulator</fullName>
    </submittedName>
</protein>
<dbReference type="Gene3D" id="1.10.10.10">
    <property type="entry name" value="Winged helix-like DNA-binding domain superfamily/Winged helix DNA-binding domain"/>
    <property type="match status" value="1"/>
</dbReference>
<comment type="caution">
    <text evidence="2">The sequence shown here is derived from an EMBL/GenBank/DDBJ whole genome shotgun (WGS) entry which is preliminary data.</text>
</comment>
<sequence>MSLPHALLGVLSARPMNGYELTKFFDASTGYVWSAPQSQIYPTLRRMADDGWIAGTRQSRATALRSTVYSITEAGQAELLEWAGHYHPPGPARDAFFLQALYLDMVPTRRAREVLRRFIQHHERAIAEWESQRDALVARETPLLVERLRARPPRQHARIARLKASVFQGEIDRSEALIAWARAQLDLL</sequence>
<dbReference type="EMBL" id="JACBZS010000001">
    <property type="protein sequence ID" value="NYI71786.1"/>
    <property type="molecule type" value="Genomic_DNA"/>
</dbReference>
<evidence type="ECO:0000313" key="3">
    <source>
        <dbReference type="Proteomes" id="UP000527616"/>
    </source>
</evidence>
<keyword evidence="3" id="KW-1185">Reference proteome</keyword>
<dbReference type="Pfam" id="PF03551">
    <property type="entry name" value="PadR"/>
    <property type="match status" value="1"/>
</dbReference>
<gene>
    <name evidence="2" type="ORF">GGQ54_002346</name>
</gene>
<dbReference type="SUPFAM" id="SSF46785">
    <property type="entry name" value="Winged helix' DNA-binding domain"/>
    <property type="match status" value="1"/>
</dbReference>
<dbReference type="PANTHER" id="PTHR43252">
    <property type="entry name" value="TRANSCRIPTIONAL REGULATOR YQJI"/>
    <property type="match status" value="1"/>
</dbReference>
<dbReference type="Proteomes" id="UP000527616">
    <property type="component" value="Unassembled WGS sequence"/>
</dbReference>
<proteinExistence type="predicted"/>
<reference evidence="2 3" key="1">
    <citation type="submission" date="2020-07" db="EMBL/GenBank/DDBJ databases">
        <title>Sequencing the genomes of 1000 actinobacteria strains.</title>
        <authorList>
            <person name="Klenk H.-P."/>
        </authorList>
    </citation>
    <scope>NUCLEOTIDE SEQUENCE [LARGE SCALE GENOMIC DNA]</scope>
    <source>
        <strain evidence="2 3">DSM 103164</strain>
    </source>
</reference>
<dbReference type="InterPro" id="IPR005149">
    <property type="entry name" value="Tscrpt_reg_PadR_N"/>
</dbReference>
<dbReference type="InterPro" id="IPR036388">
    <property type="entry name" value="WH-like_DNA-bd_sf"/>
</dbReference>
<dbReference type="PANTHER" id="PTHR43252:SF2">
    <property type="entry name" value="TRANSCRIPTION REGULATOR, PADR-LIKE FAMILY"/>
    <property type="match status" value="1"/>
</dbReference>
<accession>A0A7Z0DA58</accession>
<name>A0A7Z0DA58_9ACTN</name>